<comment type="caution">
    <text evidence="6">Lacks conserved residue(s) required for the propagation of feature annotation.</text>
</comment>
<dbReference type="EMBL" id="OAOP01000002">
    <property type="protein sequence ID" value="SNX68803.1"/>
    <property type="molecule type" value="Genomic_DNA"/>
</dbReference>
<feature type="transmembrane region" description="Helical" evidence="6">
    <location>
        <begin position="43"/>
        <end position="70"/>
    </location>
</feature>
<dbReference type="GO" id="GO:0005886">
    <property type="term" value="C:plasma membrane"/>
    <property type="evidence" value="ECO:0007669"/>
    <property type="project" value="UniProtKB-SubCell"/>
</dbReference>
<dbReference type="Proteomes" id="UP000219546">
    <property type="component" value="Unassembled WGS sequence"/>
</dbReference>
<evidence type="ECO:0000256" key="1">
    <source>
        <dbReference type="ARBA" id="ARBA00004651"/>
    </source>
</evidence>
<evidence type="ECO:0000256" key="3">
    <source>
        <dbReference type="ARBA" id="ARBA00022692"/>
    </source>
</evidence>
<dbReference type="AlphaFoldDB" id="A0A285CP98"/>
<reference evidence="8 9" key="1">
    <citation type="submission" date="2017-08" db="EMBL/GenBank/DDBJ databases">
        <authorList>
            <person name="de Groot N.N."/>
        </authorList>
    </citation>
    <scope>NUCLEOTIDE SEQUENCE [LARGE SCALE GENOMIC DNA]</scope>
    <source>
        <strain evidence="8 9">JC228</strain>
    </source>
</reference>
<keyword evidence="9" id="KW-1185">Reference proteome</keyword>
<dbReference type="InterPro" id="IPR032816">
    <property type="entry name" value="VTT_dom"/>
</dbReference>
<dbReference type="Pfam" id="PF09335">
    <property type="entry name" value="VTT_dom"/>
    <property type="match status" value="1"/>
</dbReference>
<evidence type="ECO:0000256" key="6">
    <source>
        <dbReference type="RuleBase" id="RU366058"/>
    </source>
</evidence>
<keyword evidence="5 6" id="KW-0472">Membrane</keyword>
<accession>A0A285CP98</accession>
<organism evidence="8 9">
    <name type="scientific">Bacillus oleivorans</name>
    <dbReference type="NCBI Taxonomy" id="1448271"/>
    <lineage>
        <taxon>Bacteria</taxon>
        <taxon>Bacillati</taxon>
        <taxon>Bacillota</taxon>
        <taxon>Bacilli</taxon>
        <taxon>Bacillales</taxon>
        <taxon>Bacillaceae</taxon>
        <taxon>Bacillus</taxon>
    </lineage>
</organism>
<dbReference type="PANTHER" id="PTHR12677">
    <property type="entry name" value="GOLGI APPARATUS MEMBRANE PROTEIN TVP38-RELATED"/>
    <property type="match status" value="1"/>
</dbReference>
<dbReference type="PANTHER" id="PTHR12677:SF55">
    <property type="entry name" value="UNDECAPRENYL PHOSPHATE TRANSPORTER SAOUHSC_00901-RELATED"/>
    <property type="match status" value="1"/>
</dbReference>
<comment type="similarity">
    <text evidence="6">Belongs to the TVP38/TMEM64 family.</text>
</comment>
<dbReference type="RefSeq" id="WP_097157886.1">
    <property type="nucleotide sequence ID" value="NZ_JBEPMQ010000001.1"/>
</dbReference>
<comment type="subcellular location">
    <subcellularLocation>
        <location evidence="1 6">Cell membrane</location>
        <topology evidence="1 6">Multi-pass membrane protein</topology>
    </subcellularLocation>
</comment>
<dbReference type="OrthoDB" id="5471155at2"/>
<evidence type="ECO:0000256" key="2">
    <source>
        <dbReference type="ARBA" id="ARBA00022475"/>
    </source>
</evidence>
<protein>
    <recommendedName>
        <fullName evidence="6">TVP38/TMEM64 family membrane protein</fullName>
    </recommendedName>
</protein>
<evidence type="ECO:0000256" key="4">
    <source>
        <dbReference type="ARBA" id="ARBA00022989"/>
    </source>
</evidence>
<evidence type="ECO:0000313" key="8">
    <source>
        <dbReference type="EMBL" id="SNX68803.1"/>
    </source>
</evidence>
<feature type="transmembrane region" description="Helical" evidence="6">
    <location>
        <begin position="158"/>
        <end position="177"/>
    </location>
</feature>
<evidence type="ECO:0000259" key="7">
    <source>
        <dbReference type="Pfam" id="PF09335"/>
    </source>
</evidence>
<gene>
    <name evidence="8" type="ORF">SAMN05877753_102736</name>
</gene>
<feature type="domain" description="VTT" evidence="7">
    <location>
        <begin position="33"/>
        <end position="150"/>
    </location>
</feature>
<keyword evidence="4 6" id="KW-1133">Transmembrane helix</keyword>
<dbReference type="InterPro" id="IPR015414">
    <property type="entry name" value="TMEM64"/>
</dbReference>
<name>A0A285CP98_9BACI</name>
<sequence length="187" mass="20924">MADLIQSLFDQNPDLAFFLSVGINIIISSLAVIPSVFLTAANIIFFGFWEGTLISLIGELFGALFSFWLYRKSGRNLANRKLKNYPRVQNVLYVEGKEAFYLILSLRLLPFFPSGLITLTAALGKVSFLVFFLATAIGKIPALLIEAYSAYEVTRWTVQGKVILFIAGVFLLLATFYKMKKSRSAEK</sequence>
<keyword evidence="3 6" id="KW-0812">Transmembrane</keyword>
<feature type="transmembrane region" description="Helical" evidence="6">
    <location>
        <begin position="15"/>
        <end position="37"/>
    </location>
</feature>
<proteinExistence type="inferred from homology"/>
<evidence type="ECO:0000313" key="9">
    <source>
        <dbReference type="Proteomes" id="UP000219546"/>
    </source>
</evidence>
<keyword evidence="2 6" id="KW-1003">Cell membrane</keyword>
<evidence type="ECO:0000256" key="5">
    <source>
        <dbReference type="ARBA" id="ARBA00023136"/>
    </source>
</evidence>